<dbReference type="PROSITE" id="PS00041">
    <property type="entry name" value="HTH_ARAC_FAMILY_1"/>
    <property type="match status" value="1"/>
</dbReference>
<keyword evidence="8" id="KW-1185">Reference proteome</keyword>
<evidence type="ECO:0000256" key="1">
    <source>
        <dbReference type="ARBA" id="ARBA00023015"/>
    </source>
</evidence>
<feature type="domain" description="Response regulatory" evidence="6">
    <location>
        <begin position="1"/>
        <end position="102"/>
    </location>
</feature>
<dbReference type="KEGG" id="swd:Swoo_2358"/>
<evidence type="ECO:0000259" key="6">
    <source>
        <dbReference type="PROSITE" id="PS50110"/>
    </source>
</evidence>
<dbReference type="PROSITE" id="PS01124">
    <property type="entry name" value="HTH_ARAC_FAMILY_2"/>
    <property type="match status" value="1"/>
</dbReference>
<keyword evidence="4" id="KW-0597">Phosphoprotein</keyword>
<dbReference type="EMBL" id="CP000961">
    <property type="protein sequence ID" value="ACA86637.1"/>
    <property type="molecule type" value="Genomic_DNA"/>
</dbReference>
<organism evidence="7 8">
    <name type="scientific">Shewanella woodyi (strain ATCC 51908 / MS32)</name>
    <dbReference type="NCBI Taxonomy" id="392500"/>
    <lineage>
        <taxon>Bacteria</taxon>
        <taxon>Pseudomonadati</taxon>
        <taxon>Pseudomonadota</taxon>
        <taxon>Gammaproteobacteria</taxon>
        <taxon>Alteromonadales</taxon>
        <taxon>Shewanellaceae</taxon>
        <taxon>Shewanella</taxon>
    </lineage>
</organism>
<dbReference type="PANTHER" id="PTHR43280:SF28">
    <property type="entry name" value="HTH-TYPE TRANSCRIPTIONAL ACTIVATOR RHAS"/>
    <property type="match status" value="1"/>
</dbReference>
<dbReference type="SUPFAM" id="SSF46689">
    <property type="entry name" value="Homeodomain-like"/>
    <property type="match status" value="1"/>
</dbReference>
<name>B1KF96_SHEWM</name>
<evidence type="ECO:0000256" key="4">
    <source>
        <dbReference type="PROSITE-ProRule" id="PRU00169"/>
    </source>
</evidence>
<dbReference type="InterPro" id="IPR009057">
    <property type="entry name" value="Homeodomain-like_sf"/>
</dbReference>
<evidence type="ECO:0000313" key="7">
    <source>
        <dbReference type="EMBL" id="ACA86637.1"/>
    </source>
</evidence>
<dbReference type="InterPro" id="IPR018062">
    <property type="entry name" value="HTH_AraC-typ_CS"/>
</dbReference>
<keyword evidence="1" id="KW-0805">Transcription regulation</keyword>
<dbReference type="InterPro" id="IPR001789">
    <property type="entry name" value="Sig_transdc_resp-reg_receiver"/>
</dbReference>
<accession>B1KF96</accession>
<dbReference type="Proteomes" id="UP000002168">
    <property type="component" value="Chromosome"/>
</dbReference>
<sequence length="234" mass="26483">MLKDNGYNVHITSIFPPDNIKQFPETKLLIIDVMNKNLRTVLSILKAISTTFHGVGITPPPILAIEDIASTEKQRLFSSGIRDYISIPIIKEELLYRIRNAIHHVESVTDAKEHKVSANEMLAIRTAEYLKSHIANEISLNTLTKEIGTNRNKLSSAFNQTYGMTVFSWIRKERMQYAANLLKNTSLTILQVSESVGYPDSNNFSTAFRRAFNQSPREYRANNSINASSKEIHA</sequence>
<dbReference type="Pfam" id="PF12833">
    <property type="entry name" value="HTH_18"/>
    <property type="match status" value="1"/>
</dbReference>
<dbReference type="SMART" id="SM00342">
    <property type="entry name" value="HTH_ARAC"/>
    <property type="match status" value="1"/>
</dbReference>
<gene>
    <name evidence="7" type="ordered locus">Swoo_2358</name>
</gene>
<dbReference type="PRINTS" id="PR00032">
    <property type="entry name" value="HTHARAC"/>
</dbReference>
<keyword evidence="3" id="KW-0804">Transcription</keyword>
<feature type="modified residue" description="4-aspartylphosphate" evidence="4">
    <location>
        <position position="32"/>
    </location>
</feature>
<evidence type="ECO:0000256" key="2">
    <source>
        <dbReference type="ARBA" id="ARBA00023125"/>
    </source>
</evidence>
<dbReference type="eggNOG" id="COG4977">
    <property type="taxonomic scope" value="Bacteria"/>
</dbReference>
<evidence type="ECO:0000259" key="5">
    <source>
        <dbReference type="PROSITE" id="PS01124"/>
    </source>
</evidence>
<evidence type="ECO:0000256" key="3">
    <source>
        <dbReference type="ARBA" id="ARBA00023163"/>
    </source>
</evidence>
<dbReference type="InterPro" id="IPR018060">
    <property type="entry name" value="HTH_AraC"/>
</dbReference>
<dbReference type="HOGENOM" id="CLU_1184405_0_0_6"/>
<feature type="domain" description="HTH araC/xylS-type" evidence="5">
    <location>
        <begin position="124"/>
        <end position="222"/>
    </location>
</feature>
<protein>
    <submittedName>
        <fullName evidence="7">Transcriptional regulator, AraC family</fullName>
    </submittedName>
</protein>
<dbReference type="InterPro" id="IPR020449">
    <property type="entry name" value="Tscrpt_reg_AraC-type_HTH"/>
</dbReference>
<evidence type="ECO:0000313" key="8">
    <source>
        <dbReference type="Proteomes" id="UP000002168"/>
    </source>
</evidence>
<dbReference type="PROSITE" id="PS50110">
    <property type="entry name" value="RESPONSE_REGULATORY"/>
    <property type="match status" value="1"/>
</dbReference>
<dbReference type="GO" id="GO:0003700">
    <property type="term" value="F:DNA-binding transcription factor activity"/>
    <property type="evidence" value="ECO:0007669"/>
    <property type="project" value="InterPro"/>
</dbReference>
<dbReference type="Gene3D" id="1.10.10.60">
    <property type="entry name" value="Homeodomain-like"/>
    <property type="match status" value="1"/>
</dbReference>
<proteinExistence type="predicted"/>
<reference evidence="7 8" key="1">
    <citation type="submission" date="2008-02" db="EMBL/GenBank/DDBJ databases">
        <title>Complete sequence of Shewanella woodyi ATCC 51908.</title>
        <authorList>
            <consortium name="US DOE Joint Genome Institute"/>
            <person name="Copeland A."/>
            <person name="Lucas S."/>
            <person name="Lapidus A."/>
            <person name="Glavina del Rio T."/>
            <person name="Dalin E."/>
            <person name="Tice H."/>
            <person name="Bruce D."/>
            <person name="Goodwin L."/>
            <person name="Pitluck S."/>
            <person name="Sims D."/>
            <person name="Brettin T."/>
            <person name="Detter J.C."/>
            <person name="Han C."/>
            <person name="Kuske C.R."/>
            <person name="Schmutz J."/>
            <person name="Larimer F."/>
            <person name="Land M."/>
            <person name="Hauser L."/>
            <person name="Kyrpides N."/>
            <person name="Lykidis A."/>
            <person name="Zhao J.-S."/>
            <person name="Richardson P."/>
        </authorList>
    </citation>
    <scope>NUCLEOTIDE SEQUENCE [LARGE SCALE GENOMIC DNA]</scope>
    <source>
        <strain evidence="8">ATCC 51908 / MS32</strain>
    </source>
</reference>
<dbReference type="STRING" id="392500.Swoo_2358"/>
<keyword evidence="2" id="KW-0238">DNA-binding</keyword>
<dbReference type="AlphaFoldDB" id="B1KF96"/>
<dbReference type="PANTHER" id="PTHR43280">
    <property type="entry name" value="ARAC-FAMILY TRANSCRIPTIONAL REGULATOR"/>
    <property type="match status" value="1"/>
</dbReference>
<dbReference type="GO" id="GO:0000160">
    <property type="term" value="P:phosphorelay signal transduction system"/>
    <property type="evidence" value="ECO:0007669"/>
    <property type="project" value="InterPro"/>
</dbReference>
<dbReference type="GO" id="GO:0043565">
    <property type="term" value="F:sequence-specific DNA binding"/>
    <property type="evidence" value="ECO:0007669"/>
    <property type="project" value="InterPro"/>
</dbReference>